<proteinExistence type="evidence at transcript level"/>
<name>A8E729_DROME</name>
<accession>A8E729</accession>
<organism evidence="1">
    <name type="scientific">Drosophila melanogaster</name>
    <name type="common">Fruit fly</name>
    <dbReference type="NCBI Taxonomy" id="7227"/>
    <lineage>
        <taxon>Eukaryota</taxon>
        <taxon>Metazoa</taxon>
        <taxon>Ecdysozoa</taxon>
        <taxon>Arthropoda</taxon>
        <taxon>Hexapoda</taxon>
        <taxon>Insecta</taxon>
        <taxon>Pterygota</taxon>
        <taxon>Neoptera</taxon>
        <taxon>Endopterygota</taxon>
        <taxon>Diptera</taxon>
        <taxon>Brachycera</taxon>
        <taxon>Muscomorpha</taxon>
        <taxon>Ephydroidea</taxon>
        <taxon>Drosophilidae</taxon>
        <taxon>Drosophila</taxon>
        <taxon>Sophophora</taxon>
    </lineage>
</organism>
<dbReference type="AlphaFoldDB" id="A8E729"/>
<dbReference type="EMBL" id="BT030971">
    <property type="protein sequence ID" value="ABV82353.1"/>
    <property type="molecule type" value="mRNA"/>
</dbReference>
<protein>
    <submittedName>
        <fullName evidence="1">IP20141p</fullName>
    </submittedName>
</protein>
<reference evidence="1" key="1">
    <citation type="submission" date="2007-10" db="EMBL/GenBank/DDBJ databases">
        <authorList>
            <person name="Stapleton M."/>
            <person name="Carlson J."/>
            <person name="Frise E."/>
            <person name="Kapadia B."/>
            <person name="Park S."/>
            <person name="Wan K."/>
            <person name="Yu C."/>
            <person name="Celniker S."/>
        </authorList>
    </citation>
    <scope>NUCLEOTIDE SEQUENCE</scope>
</reference>
<evidence type="ECO:0000313" key="1">
    <source>
        <dbReference type="EMBL" id="ABV82353.1"/>
    </source>
</evidence>
<sequence length="22" mass="2305">MEPSGVASSASKMARMMLSFVS</sequence>